<proteinExistence type="inferred from homology"/>
<dbReference type="InterPro" id="IPR051443">
    <property type="entry name" value="XLR/SYCP3"/>
</dbReference>
<dbReference type="PANTHER" id="PTHR19368">
    <property type="entry name" value="XLR/SCP3/FAM9"/>
    <property type="match status" value="1"/>
</dbReference>
<gene>
    <name evidence="5" type="primary">LOC106812615</name>
</gene>
<feature type="region of interest" description="Disordered" evidence="2">
    <location>
        <begin position="1"/>
        <end position="91"/>
    </location>
</feature>
<sequence length="265" mass="30372">MPGPRKLVSTASRKSSKQERTHETVYDELDLREDQDNAIVIPEEETPVCVKPGSSKASKKRAYHPEGPGGDNDDDDDDYYGDDQSTNVAPNVGGEMQKMLECFGADVNKSLLTKKRKLEQFTKESIKSSNKKVEDVWKAQATERQRLNEEYCRQVALVFGQWEEDLTKSKDQEEKLVTLFRQQQKLFQQSRTLQSARLKTIRQLHESFTKGMEELESSHNQQQGSVQSELRKEMALLQKKILMDTQQQDIANVRKSLQTMLLAGM</sequence>
<dbReference type="RefSeq" id="XP_014672007.1">
    <property type="nucleotide sequence ID" value="XM_014816521.1"/>
</dbReference>
<dbReference type="PANTHER" id="PTHR19368:SF15">
    <property type="entry name" value="XLR_SYCP3_FAM9 DOMAIN-CONTAINING PROTEIN"/>
    <property type="match status" value="1"/>
</dbReference>
<evidence type="ECO:0000256" key="1">
    <source>
        <dbReference type="ARBA" id="ARBA00010283"/>
    </source>
</evidence>
<dbReference type="GeneID" id="106812615"/>
<comment type="similarity">
    <text evidence="1">Belongs to the XLR/SYCP3 family.</text>
</comment>
<evidence type="ECO:0000256" key="2">
    <source>
        <dbReference type="SAM" id="MobiDB-lite"/>
    </source>
</evidence>
<reference evidence="5" key="1">
    <citation type="submission" date="2025-08" db="UniProtKB">
        <authorList>
            <consortium name="RefSeq"/>
        </authorList>
    </citation>
    <scope>IDENTIFICATION</scope>
</reference>
<evidence type="ECO:0000259" key="3">
    <source>
        <dbReference type="Pfam" id="PF04803"/>
    </source>
</evidence>
<evidence type="ECO:0000313" key="5">
    <source>
        <dbReference type="RefSeq" id="XP_014672007.1"/>
    </source>
</evidence>
<keyword evidence="4" id="KW-1185">Reference proteome</keyword>
<protein>
    <submittedName>
        <fullName evidence="5">Synaptonemal complex protein 3-like isoform X1</fullName>
    </submittedName>
</protein>
<feature type="compositionally biased region" description="Acidic residues" evidence="2">
    <location>
        <begin position="71"/>
        <end position="81"/>
    </location>
</feature>
<feature type="compositionally biased region" description="Basic and acidic residues" evidence="2">
    <location>
        <begin position="16"/>
        <end position="25"/>
    </location>
</feature>
<dbReference type="Proteomes" id="UP000695022">
    <property type="component" value="Unplaced"/>
</dbReference>
<accession>A0ABM1EII6</accession>
<organism evidence="4 5">
    <name type="scientific">Priapulus caudatus</name>
    <name type="common">Priapulid worm</name>
    <dbReference type="NCBI Taxonomy" id="37621"/>
    <lineage>
        <taxon>Eukaryota</taxon>
        <taxon>Metazoa</taxon>
        <taxon>Ecdysozoa</taxon>
        <taxon>Scalidophora</taxon>
        <taxon>Priapulida</taxon>
        <taxon>Priapulimorpha</taxon>
        <taxon>Priapulimorphida</taxon>
        <taxon>Priapulidae</taxon>
        <taxon>Priapulus</taxon>
    </lineage>
</organism>
<dbReference type="Pfam" id="PF04803">
    <property type="entry name" value="Cor1"/>
    <property type="match status" value="1"/>
</dbReference>
<name>A0ABM1EII6_PRICU</name>
<feature type="domain" description="XLR/SYCP3/FAM9" evidence="3">
    <location>
        <begin position="109"/>
        <end position="240"/>
    </location>
</feature>
<evidence type="ECO:0000313" key="4">
    <source>
        <dbReference type="Proteomes" id="UP000695022"/>
    </source>
</evidence>
<dbReference type="InterPro" id="IPR006888">
    <property type="entry name" value="XLR/SYCP3/FAM9_dom"/>
</dbReference>